<dbReference type="PANTHER" id="PTHR35982">
    <property type="entry name" value="AGAP005361-PA"/>
    <property type="match status" value="1"/>
</dbReference>
<keyword evidence="1" id="KW-0812">Transmembrane</keyword>
<proteinExistence type="predicted"/>
<feature type="domain" description="DUF7802" evidence="2">
    <location>
        <begin position="21"/>
        <end position="405"/>
    </location>
</feature>
<feature type="transmembrane region" description="Helical" evidence="1">
    <location>
        <begin position="255"/>
        <end position="271"/>
    </location>
</feature>
<keyword evidence="1" id="KW-1133">Transmembrane helix</keyword>
<accession>A0ABD2NAI0</accession>
<protein>
    <recommendedName>
        <fullName evidence="2">DUF7802 domain-containing protein</fullName>
    </recommendedName>
</protein>
<dbReference type="InterPro" id="IPR056704">
    <property type="entry name" value="DUF7802"/>
</dbReference>
<evidence type="ECO:0000313" key="3">
    <source>
        <dbReference type="EMBL" id="KAL3275618.1"/>
    </source>
</evidence>
<feature type="transmembrane region" description="Helical" evidence="1">
    <location>
        <begin position="220"/>
        <end position="243"/>
    </location>
</feature>
<feature type="transmembrane region" description="Helical" evidence="1">
    <location>
        <begin position="181"/>
        <end position="199"/>
    </location>
</feature>
<evidence type="ECO:0000256" key="1">
    <source>
        <dbReference type="SAM" id="Phobius"/>
    </source>
</evidence>
<dbReference type="AlphaFoldDB" id="A0ABD2NAI0"/>
<dbReference type="Proteomes" id="UP001516400">
    <property type="component" value="Unassembled WGS sequence"/>
</dbReference>
<name>A0ABD2NAI0_9CUCU</name>
<evidence type="ECO:0000313" key="4">
    <source>
        <dbReference type="Proteomes" id="UP001516400"/>
    </source>
</evidence>
<feature type="transmembrane region" description="Helical" evidence="1">
    <location>
        <begin position="41"/>
        <end position="61"/>
    </location>
</feature>
<dbReference type="PANTHER" id="PTHR35982:SF1">
    <property type="entry name" value="SPIROCYCLASE, AVEC FAMILY"/>
    <property type="match status" value="1"/>
</dbReference>
<comment type="caution">
    <text evidence="3">The sequence shown here is derived from an EMBL/GenBank/DDBJ whole genome shotgun (WGS) entry which is preliminary data.</text>
</comment>
<keyword evidence="1" id="KW-0472">Membrane</keyword>
<feature type="transmembrane region" description="Helical" evidence="1">
    <location>
        <begin position="68"/>
        <end position="87"/>
    </location>
</feature>
<feature type="transmembrane region" description="Helical" evidence="1">
    <location>
        <begin position="138"/>
        <end position="161"/>
    </location>
</feature>
<evidence type="ECO:0000259" key="2">
    <source>
        <dbReference type="Pfam" id="PF25085"/>
    </source>
</evidence>
<sequence>MNNSDLYVVGAEFKELKFDGFWDWFVNFSDLSIHWKNEPTYVLSQFAFTFGGIATLLHAFIRGGRLPYLWLGIFLHGIVIECMSYFVPDIDNFWHSQTPIIFLGRRFPLHIMLLYPCFNYNASIGVAKLRLPRWAEPFAVGLCSVLIDIPYDIISVNYLHWTWHDTDPNIKDRHYWVPWNSYYFHSTFACSFTFWFHFTRSKICKSKGKWLADKSVAKELFCTVIAGVLGTPGGILLFLPLYHPLHDFWKVHSEVTYFILFTIFLCIIWSGDRKPKIDYFFHNIKHEVHWSTWLLITHLIIHYATFFFIPILFKPENEVAIGLKEPIGPCEEYVPVQTILGVLKKRKWLCATDYDEKYFDWSCLPDGNPPSEGSYWYTACGVPLPNKVEYVAIITTICILAATVFGNLHFKSSGDAVFSYTEPDLNKKKKK</sequence>
<reference evidence="3 4" key="1">
    <citation type="journal article" date="2021" name="BMC Biol.">
        <title>Horizontally acquired antibacterial genes associated with adaptive radiation of ladybird beetles.</title>
        <authorList>
            <person name="Li H.S."/>
            <person name="Tang X.F."/>
            <person name="Huang Y.H."/>
            <person name="Xu Z.Y."/>
            <person name="Chen M.L."/>
            <person name="Du X.Y."/>
            <person name="Qiu B.Y."/>
            <person name="Chen P.T."/>
            <person name="Zhang W."/>
            <person name="Slipinski A."/>
            <person name="Escalona H.E."/>
            <person name="Waterhouse R.M."/>
            <person name="Zwick A."/>
            <person name="Pang H."/>
        </authorList>
    </citation>
    <scope>NUCLEOTIDE SEQUENCE [LARGE SCALE GENOMIC DNA]</scope>
    <source>
        <strain evidence="3">SYSU2018</strain>
    </source>
</reference>
<organism evidence="3 4">
    <name type="scientific">Cryptolaemus montrouzieri</name>
    <dbReference type="NCBI Taxonomy" id="559131"/>
    <lineage>
        <taxon>Eukaryota</taxon>
        <taxon>Metazoa</taxon>
        <taxon>Ecdysozoa</taxon>
        <taxon>Arthropoda</taxon>
        <taxon>Hexapoda</taxon>
        <taxon>Insecta</taxon>
        <taxon>Pterygota</taxon>
        <taxon>Neoptera</taxon>
        <taxon>Endopterygota</taxon>
        <taxon>Coleoptera</taxon>
        <taxon>Polyphaga</taxon>
        <taxon>Cucujiformia</taxon>
        <taxon>Coccinelloidea</taxon>
        <taxon>Coccinellidae</taxon>
        <taxon>Scymninae</taxon>
        <taxon>Scymnini</taxon>
        <taxon>Cryptolaemus</taxon>
    </lineage>
</organism>
<feature type="transmembrane region" description="Helical" evidence="1">
    <location>
        <begin position="390"/>
        <end position="410"/>
    </location>
</feature>
<dbReference type="EMBL" id="JABFTP020000083">
    <property type="protein sequence ID" value="KAL3275618.1"/>
    <property type="molecule type" value="Genomic_DNA"/>
</dbReference>
<keyword evidence="4" id="KW-1185">Reference proteome</keyword>
<gene>
    <name evidence="3" type="ORF">HHI36_020371</name>
</gene>
<feature type="transmembrane region" description="Helical" evidence="1">
    <location>
        <begin position="107"/>
        <end position="126"/>
    </location>
</feature>
<dbReference type="Pfam" id="PF25085">
    <property type="entry name" value="DUF7802"/>
    <property type="match status" value="1"/>
</dbReference>
<feature type="transmembrane region" description="Helical" evidence="1">
    <location>
        <begin position="292"/>
        <end position="313"/>
    </location>
</feature>